<dbReference type="GO" id="GO:0005524">
    <property type="term" value="F:ATP binding"/>
    <property type="evidence" value="ECO:0007669"/>
    <property type="project" value="UniProtKB-KW"/>
</dbReference>
<keyword evidence="3 10" id="KW-0436">Ligase</keyword>
<dbReference type="PROSITE" id="PS00178">
    <property type="entry name" value="AA_TRNA_LIGASE_I"/>
    <property type="match status" value="1"/>
</dbReference>
<comment type="similarity">
    <text evidence="1 10">Belongs to the class-I aminoacyl-tRNA synthetase family.</text>
</comment>
<evidence type="ECO:0000256" key="5">
    <source>
        <dbReference type="ARBA" id="ARBA00022840"/>
    </source>
</evidence>
<evidence type="ECO:0000256" key="4">
    <source>
        <dbReference type="ARBA" id="ARBA00022741"/>
    </source>
</evidence>
<dbReference type="InterPro" id="IPR014729">
    <property type="entry name" value="Rossmann-like_a/b/a_fold"/>
</dbReference>
<evidence type="ECO:0000256" key="6">
    <source>
        <dbReference type="ARBA" id="ARBA00022917"/>
    </source>
</evidence>
<evidence type="ECO:0000256" key="7">
    <source>
        <dbReference type="ARBA" id="ARBA00023146"/>
    </source>
</evidence>
<dbReference type="GO" id="GO:0004830">
    <property type="term" value="F:tryptophan-tRNA ligase activity"/>
    <property type="evidence" value="ECO:0007669"/>
    <property type="project" value="UniProtKB-UniRule"/>
</dbReference>
<reference evidence="11 12" key="1">
    <citation type="submission" date="2015-11" db="EMBL/GenBank/DDBJ databases">
        <title>Evidence for parallel genomic evolution in an endosymbiosis of termite gut flagellates.</title>
        <authorList>
            <person name="Zheng H."/>
        </authorList>
    </citation>
    <scope>NUCLEOTIDE SEQUENCE [LARGE SCALE GENOMIC DNA]</scope>
    <source>
        <strain evidence="11 12">CET450</strain>
    </source>
</reference>
<keyword evidence="4 10" id="KW-0547">Nucleotide-binding</keyword>
<dbReference type="EC" id="6.1.1.2" evidence="2 9"/>
<dbReference type="Gene3D" id="3.40.50.620">
    <property type="entry name" value="HUPs"/>
    <property type="match status" value="1"/>
</dbReference>
<dbReference type="InterPro" id="IPR050203">
    <property type="entry name" value="Trp-tRNA_synthetase"/>
</dbReference>
<name>A0A1E5IKT4_ENDTX</name>
<dbReference type="PANTHER" id="PTHR43766">
    <property type="entry name" value="TRYPTOPHAN--TRNA LIGASE, MITOCHONDRIAL"/>
    <property type="match status" value="1"/>
</dbReference>
<keyword evidence="6 10" id="KW-0648">Protein biosynthesis</keyword>
<dbReference type="CDD" id="cd00806">
    <property type="entry name" value="TrpRS_core"/>
    <property type="match status" value="1"/>
</dbReference>
<proteinExistence type="inferred from homology"/>
<keyword evidence="5 10" id="KW-0067">ATP-binding</keyword>
<evidence type="ECO:0000256" key="2">
    <source>
        <dbReference type="ARBA" id="ARBA00013161"/>
    </source>
</evidence>
<evidence type="ECO:0000313" key="12">
    <source>
        <dbReference type="Proteomes" id="UP000095237"/>
    </source>
</evidence>
<evidence type="ECO:0000256" key="3">
    <source>
        <dbReference type="ARBA" id="ARBA00022598"/>
    </source>
</evidence>
<dbReference type="NCBIfam" id="TIGR00233">
    <property type="entry name" value="trpS"/>
    <property type="match status" value="1"/>
</dbReference>
<keyword evidence="7 10" id="KW-0030">Aminoacyl-tRNA synthetase</keyword>
<accession>A0A1E5IKT4</accession>
<evidence type="ECO:0000256" key="9">
    <source>
        <dbReference type="NCBIfam" id="TIGR00233"/>
    </source>
</evidence>
<evidence type="ECO:0000256" key="8">
    <source>
        <dbReference type="ARBA" id="ARBA00049929"/>
    </source>
</evidence>
<dbReference type="FunFam" id="1.10.240.10:FF:000005">
    <property type="entry name" value="Tryptophan--tRNA ligase"/>
    <property type="match status" value="1"/>
</dbReference>
<sequence length="323" mass="36810">MSKVLSGMRPTGRLHLGHYFGALQNWVKFQSECECYYMSADWHALTTDYADTSAVDENTLEMVADWITAGIDPEKSVLFKQSGVFHHSELFLILSMITPLSWLHRCPTYKEQINEIKNRDLSNYGFLGYPILQSADILLYKADIVPVGEDQLSHLELAREIARRFNNFYGDILIEPKEKLTKAARVPGLDGRKMSKSYGNSILLGESDDILRDKVKNMFTDPLKIKKSSAGHPCSCVVFAFHEIFNREYKNREEKCKAGAIGCVSCKKQLMEILSEFMGPFTEKRKDLIADKAYLKKIVETGCRKAAETAHQTMEEIHKAMKF</sequence>
<dbReference type="GO" id="GO:0005829">
    <property type="term" value="C:cytosol"/>
    <property type="evidence" value="ECO:0007669"/>
    <property type="project" value="TreeGrafter"/>
</dbReference>
<comment type="catalytic activity">
    <reaction evidence="8">
        <text>tRNA(Trp) + L-tryptophan + ATP = L-tryptophyl-tRNA(Trp) + AMP + diphosphate + H(+)</text>
        <dbReference type="Rhea" id="RHEA:24080"/>
        <dbReference type="Rhea" id="RHEA-COMP:9671"/>
        <dbReference type="Rhea" id="RHEA-COMP:9705"/>
        <dbReference type="ChEBI" id="CHEBI:15378"/>
        <dbReference type="ChEBI" id="CHEBI:30616"/>
        <dbReference type="ChEBI" id="CHEBI:33019"/>
        <dbReference type="ChEBI" id="CHEBI:57912"/>
        <dbReference type="ChEBI" id="CHEBI:78442"/>
        <dbReference type="ChEBI" id="CHEBI:78535"/>
        <dbReference type="ChEBI" id="CHEBI:456215"/>
        <dbReference type="EC" id="6.1.1.2"/>
    </reaction>
</comment>
<dbReference type="PRINTS" id="PR01039">
    <property type="entry name" value="TRNASYNTHTRP"/>
</dbReference>
<protein>
    <recommendedName>
        <fullName evidence="2 9">Tryptophan--tRNA ligase</fullName>
        <ecNumber evidence="2 9">6.1.1.2</ecNumber>
    </recommendedName>
</protein>
<evidence type="ECO:0000256" key="10">
    <source>
        <dbReference type="RuleBase" id="RU363036"/>
    </source>
</evidence>
<dbReference type="GO" id="GO:0006436">
    <property type="term" value="P:tryptophanyl-tRNA aminoacylation"/>
    <property type="evidence" value="ECO:0007669"/>
    <property type="project" value="UniProtKB-UniRule"/>
</dbReference>
<dbReference type="PANTHER" id="PTHR43766:SF1">
    <property type="entry name" value="TRYPTOPHAN--TRNA LIGASE, MITOCHONDRIAL"/>
    <property type="match status" value="1"/>
</dbReference>
<comment type="caution">
    <text evidence="11">The sequence shown here is derived from an EMBL/GenBank/DDBJ whole genome shotgun (WGS) entry which is preliminary data.</text>
</comment>
<dbReference type="Proteomes" id="UP000095237">
    <property type="component" value="Unassembled WGS sequence"/>
</dbReference>
<dbReference type="InterPro" id="IPR002305">
    <property type="entry name" value="aa-tRNA-synth_Ic"/>
</dbReference>
<dbReference type="Gene3D" id="1.10.240.10">
    <property type="entry name" value="Tyrosyl-Transfer RNA Synthetase"/>
    <property type="match status" value="1"/>
</dbReference>
<keyword evidence="12" id="KW-1185">Reference proteome</keyword>
<dbReference type="AlphaFoldDB" id="A0A1E5IKT4"/>
<evidence type="ECO:0000313" key="11">
    <source>
        <dbReference type="EMBL" id="OEG71107.1"/>
    </source>
</evidence>
<gene>
    <name evidence="11" type="ORF">ATZ36_16250</name>
</gene>
<dbReference type="SUPFAM" id="SSF52374">
    <property type="entry name" value="Nucleotidylyl transferase"/>
    <property type="match status" value="1"/>
</dbReference>
<organism evidence="11 12">
    <name type="scientific">Endomicrobium trichonymphae</name>
    <dbReference type="NCBI Taxonomy" id="1408204"/>
    <lineage>
        <taxon>Bacteria</taxon>
        <taxon>Pseudomonadati</taxon>
        <taxon>Elusimicrobiota</taxon>
        <taxon>Endomicrobiia</taxon>
        <taxon>Endomicrobiales</taxon>
        <taxon>Endomicrobiaceae</taxon>
        <taxon>Candidatus Endomicrobiellum</taxon>
    </lineage>
</organism>
<dbReference type="EMBL" id="LNVX01000234">
    <property type="protein sequence ID" value="OEG71107.1"/>
    <property type="molecule type" value="Genomic_DNA"/>
</dbReference>
<dbReference type="Pfam" id="PF00579">
    <property type="entry name" value="tRNA-synt_1b"/>
    <property type="match status" value="1"/>
</dbReference>
<dbReference type="InterPro" id="IPR001412">
    <property type="entry name" value="aa-tRNA-synth_I_CS"/>
</dbReference>
<dbReference type="InterPro" id="IPR002306">
    <property type="entry name" value="Trp-tRNA-ligase"/>
</dbReference>
<evidence type="ECO:0000256" key="1">
    <source>
        <dbReference type="ARBA" id="ARBA00005594"/>
    </source>
</evidence>